<sequence length="206" mass="24126">MIFEHEGAPHSGPKFADGMTYSPKFMLPLVQNLVHLEASRILPDMTQITRFYIYTLSKDMRTTGNRIVLKTISCNYFVLELICSRHFDGRPRLYLNVDSYRENEDDLVFRGRIWDSGLGLIYCAINLIDRLSYYLKFKHNAMRFSEKFLTLLGIGFYKCLLDHERIILMAYGLSAAEVLLDLFFKTPRPLYRTMTSQITCLERAFF</sequence>
<organism evidence="1 3">
    <name type="scientific">Dreissena polymorpha</name>
    <name type="common">Zebra mussel</name>
    <name type="synonym">Mytilus polymorpha</name>
    <dbReference type="NCBI Taxonomy" id="45954"/>
    <lineage>
        <taxon>Eukaryota</taxon>
        <taxon>Metazoa</taxon>
        <taxon>Spiralia</taxon>
        <taxon>Lophotrochozoa</taxon>
        <taxon>Mollusca</taxon>
        <taxon>Bivalvia</taxon>
        <taxon>Autobranchia</taxon>
        <taxon>Heteroconchia</taxon>
        <taxon>Euheterodonta</taxon>
        <taxon>Imparidentia</taxon>
        <taxon>Neoheterodontei</taxon>
        <taxon>Myida</taxon>
        <taxon>Dreissenoidea</taxon>
        <taxon>Dreissenidae</taxon>
        <taxon>Dreissena</taxon>
    </lineage>
</organism>
<dbReference type="EMBL" id="JAIWYP010000014">
    <property type="protein sequence ID" value="KAH3709369.1"/>
    <property type="molecule type" value="Genomic_DNA"/>
</dbReference>
<evidence type="ECO:0000313" key="3">
    <source>
        <dbReference type="Proteomes" id="UP000828390"/>
    </source>
</evidence>
<proteinExistence type="predicted"/>
<comment type="caution">
    <text evidence="1">The sequence shown here is derived from an EMBL/GenBank/DDBJ whole genome shotgun (WGS) entry which is preliminary data.</text>
</comment>
<reference evidence="1" key="1">
    <citation type="journal article" date="2019" name="bioRxiv">
        <title>The Genome of the Zebra Mussel, Dreissena polymorpha: A Resource for Invasive Species Research.</title>
        <authorList>
            <person name="McCartney M.A."/>
            <person name="Auch B."/>
            <person name="Kono T."/>
            <person name="Mallez S."/>
            <person name="Zhang Y."/>
            <person name="Obille A."/>
            <person name="Becker A."/>
            <person name="Abrahante J.E."/>
            <person name="Garbe J."/>
            <person name="Badalamenti J.P."/>
            <person name="Herman A."/>
            <person name="Mangelson H."/>
            <person name="Liachko I."/>
            <person name="Sullivan S."/>
            <person name="Sone E.D."/>
            <person name="Koren S."/>
            <person name="Silverstein K.A.T."/>
            <person name="Beckman K.B."/>
            <person name="Gohl D.M."/>
        </authorList>
    </citation>
    <scope>NUCLEOTIDE SEQUENCE</scope>
    <source>
        <strain evidence="1">Duluth1</strain>
        <tissue evidence="1">Whole animal</tissue>
    </source>
</reference>
<reference evidence="1" key="2">
    <citation type="submission" date="2020-11" db="EMBL/GenBank/DDBJ databases">
        <authorList>
            <person name="McCartney M.A."/>
            <person name="Auch B."/>
            <person name="Kono T."/>
            <person name="Mallez S."/>
            <person name="Becker A."/>
            <person name="Gohl D.M."/>
            <person name="Silverstein K.A.T."/>
            <person name="Koren S."/>
            <person name="Bechman K.B."/>
            <person name="Herman A."/>
            <person name="Abrahante J.E."/>
            <person name="Garbe J."/>
        </authorList>
    </citation>
    <scope>NUCLEOTIDE SEQUENCE</scope>
    <source>
        <strain evidence="1">Duluth1</strain>
        <tissue evidence="1">Whole animal</tissue>
    </source>
</reference>
<accession>A0A9D3YXW8</accession>
<keyword evidence="3" id="KW-1185">Reference proteome</keyword>
<dbReference type="Proteomes" id="UP000828390">
    <property type="component" value="Unassembled WGS sequence"/>
</dbReference>
<gene>
    <name evidence="1" type="ORF">DPMN_068820</name>
    <name evidence="2" type="ORF">DPMN_068831</name>
</gene>
<dbReference type="AlphaFoldDB" id="A0A9D3YXW8"/>
<dbReference type="EMBL" id="JAIWYP010000014">
    <property type="protein sequence ID" value="KAH3709358.1"/>
    <property type="molecule type" value="Genomic_DNA"/>
</dbReference>
<protein>
    <submittedName>
        <fullName evidence="1">Uncharacterized protein</fullName>
    </submittedName>
</protein>
<evidence type="ECO:0000313" key="2">
    <source>
        <dbReference type="EMBL" id="KAH3709369.1"/>
    </source>
</evidence>
<name>A0A9D3YXW8_DREPO</name>
<evidence type="ECO:0000313" key="1">
    <source>
        <dbReference type="EMBL" id="KAH3709358.1"/>
    </source>
</evidence>